<evidence type="ECO:0000259" key="9">
    <source>
        <dbReference type="Pfam" id="PF13844"/>
    </source>
</evidence>
<sequence>MQKGFGSAPKKKFLKDSRYLKFYNDEKHAEDLLKNNKYKEAKNLYLNLLKSGYQSYEIFLNLGFIEKNQKNYKDAIKYLTKAKSLTKENNLNLLFGLVNSYISLKDIKEARLILDEATNNNPKSELLIFNYAKLEEDLFNFKKAIKLYEKGLKLNTKNYKALSNLGGLYQKTEKYSNAIEVYKKAIKLQPQIGHLKISLLTCKSFACDWSEPKYVKDTLNKIDDLEQEICPFNLLYLEDNPSNNLNRAKFYFQSKYKRVSQNISYTPKKKIRVGYFSADFRKHAVMYLIKGLFEMHNKDQFDVYVYSLNSVEDELTGELKRNVNVFRNISDISDEKAAFIAREDSLDIAIDLMGYTKKRGLSIFSMRVAPIQISYLGYPGTTGSDGIDYLLADKVIIPDKFRKFYSEKVIYMPNCYQCNDSKRKTSKKEFLKTELGLPENAFVFACFNANNKITSEEFDIWMSLLKKIKNSVLWLYKSNDYSQINLKKESENRGVESSRIIFADKLCNEDHLSRIKCADLFLDTFNFNAHTTASDALWSGVPVISKQGKSFSARVCSSLLTSLGLEELIAQDNEEYEEKAFSIATNKIYLEDLKYRLNQSRTTSTLFDTKGFTRNLEEIFFKLVKNL</sequence>
<feature type="domain" description="O-GlcNAc transferase C-terminal" evidence="9">
    <location>
        <begin position="433"/>
        <end position="616"/>
    </location>
</feature>
<evidence type="ECO:0000256" key="8">
    <source>
        <dbReference type="PROSITE-ProRule" id="PRU00339"/>
    </source>
</evidence>
<dbReference type="InterPro" id="IPR011990">
    <property type="entry name" value="TPR-like_helical_dom_sf"/>
</dbReference>
<dbReference type="STRING" id="167548.EU98_2005"/>
<dbReference type="PROSITE" id="PS50005">
    <property type="entry name" value="TPR"/>
    <property type="match status" value="2"/>
</dbReference>
<dbReference type="InterPro" id="IPR029489">
    <property type="entry name" value="OGT/SEC/SPY_C"/>
</dbReference>
<evidence type="ECO:0000256" key="6">
    <source>
        <dbReference type="ARBA" id="ARBA00022737"/>
    </source>
</evidence>
<dbReference type="SUPFAM" id="SSF48452">
    <property type="entry name" value="TPR-like"/>
    <property type="match status" value="1"/>
</dbReference>
<evidence type="ECO:0000256" key="1">
    <source>
        <dbReference type="ARBA" id="ARBA00004922"/>
    </source>
</evidence>
<dbReference type="Pfam" id="PF13844">
    <property type="entry name" value="Glyco_transf_41"/>
    <property type="match status" value="2"/>
</dbReference>
<dbReference type="EC" id="2.4.1.255" evidence="3"/>
<dbReference type="PANTHER" id="PTHR44998:SF1">
    <property type="entry name" value="UDP-N-ACETYLGLUCOSAMINE--PEPTIDE N-ACETYLGLUCOSAMINYLTRANSFERASE 110 KDA SUBUNIT"/>
    <property type="match status" value="1"/>
</dbReference>
<dbReference type="UniPathway" id="UPA00378"/>
<dbReference type="EMBL" id="JNAO01000013">
    <property type="protein sequence ID" value="KGG00473.1"/>
    <property type="molecule type" value="Genomic_DNA"/>
</dbReference>
<dbReference type="InterPro" id="IPR019734">
    <property type="entry name" value="TPR_rpt"/>
</dbReference>
<reference evidence="11" key="1">
    <citation type="journal article" date="2014" name="Sci. Data">
        <title>Genomes of diverse isolates of the marine cyanobacterium Prochlorococcus.</title>
        <authorList>
            <person name="Biller S."/>
            <person name="Berube P."/>
            <person name="Thompson J."/>
            <person name="Kelly L."/>
            <person name="Roggensack S."/>
            <person name="Awad L."/>
            <person name="Roache-Johnson K."/>
            <person name="Ding H."/>
            <person name="Giovannoni S.J."/>
            <person name="Moore L.R."/>
            <person name="Chisholm S.W."/>
        </authorList>
    </citation>
    <scope>NUCLEOTIDE SEQUENCE [LARGE SCALE GENOMIC DNA]</scope>
    <source>
        <strain evidence="11">MIT 9314</strain>
    </source>
</reference>
<dbReference type="Pfam" id="PF14559">
    <property type="entry name" value="TPR_19"/>
    <property type="match status" value="1"/>
</dbReference>
<feature type="domain" description="O-GlcNAc transferase C-terminal" evidence="9">
    <location>
        <begin position="253"/>
        <end position="422"/>
    </location>
</feature>
<keyword evidence="6" id="KW-0677">Repeat</keyword>
<evidence type="ECO:0000313" key="10">
    <source>
        <dbReference type="EMBL" id="KGG00473.1"/>
    </source>
</evidence>
<dbReference type="GO" id="GO:0006493">
    <property type="term" value="P:protein O-linked glycosylation"/>
    <property type="evidence" value="ECO:0007669"/>
    <property type="project" value="TreeGrafter"/>
</dbReference>
<gene>
    <name evidence="10" type="ORF">EU98_2005</name>
</gene>
<dbReference type="eggNOG" id="COG0457">
    <property type="taxonomic scope" value="Bacteria"/>
</dbReference>
<evidence type="ECO:0000256" key="5">
    <source>
        <dbReference type="ARBA" id="ARBA00022679"/>
    </source>
</evidence>
<dbReference type="PANTHER" id="PTHR44998">
    <property type="match status" value="1"/>
</dbReference>
<comment type="similarity">
    <text evidence="2">Belongs to the glycosyltransferase 41 family. O-GlcNAc transferase subfamily.</text>
</comment>
<name>A0A0A2AF04_PROMR</name>
<dbReference type="eggNOG" id="COG3914">
    <property type="taxonomic scope" value="Bacteria"/>
</dbReference>
<evidence type="ECO:0000313" key="11">
    <source>
        <dbReference type="Proteomes" id="UP000030533"/>
    </source>
</evidence>
<dbReference type="Gene3D" id="1.25.40.10">
    <property type="entry name" value="Tetratricopeptide repeat domain"/>
    <property type="match status" value="2"/>
</dbReference>
<evidence type="ECO:0000256" key="3">
    <source>
        <dbReference type="ARBA" id="ARBA00011970"/>
    </source>
</evidence>
<evidence type="ECO:0000256" key="7">
    <source>
        <dbReference type="ARBA" id="ARBA00022803"/>
    </source>
</evidence>
<dbReference type="Gene3D" id="3.40.50.11380">
    <property type="match status" value="1"/>
</dbReference>
<keyword evidence="5" id="KW-0808">Transferase</keyword>
<evidence type="ECO:0000256" key="4">
    <source>
        <dbReference type="ARBA" id="ARBA00022676"/>
    </source>
</evidence>
<dbReference type="Pfam" id="PF00515">
    <property type="entry name" value="TPR_1"/>
    <property type="match status" value="1"/>
</dbReference>
<dbReference type="Proteomes" id="UP000030533">
    <property type="component" value="Unassembled WGS sequence"/>
</dbReference>
<accession>A0A0A2AF04</accession>
<dbReference type="RefSeq" id="WP_052045527.1">
    <property type="nucleotide sequence ID" value="NZ_JNAO01000013.1"/>
</dbReference>
<dbReference type="Gene3D" id="3.40.50.2000">
    <property type="entry name" value="Glycogen Phosphorylase B"/>
    <property type="match status" value="1"/>
</dbReference>
<dbReference type="PROSITE" id="PS50293">
    <property type="entry name" value="TPR_REGION"/>
    <property type="match status" value="1"/>
</dbReference>
<protein>
    <recommendedName>
        <fullName evidence="3">protein O-GlcNAc transferase</fullName>
        <ecNumber evidence="3">2.4.1.255</ecNumber>
    </recommendedName>
</protein>
<comment type="caution">
    <text evidence="10">The sequence shown here is derived from an EMBL/GenBank/DDBJ whole genome shotgun (WGS) entry which is preliminary data.</text>
</comment>
<keyword evidence="4" id="KW-0328">Glycosyltransferase</keyword>
<proteinExistence type="inferred from homology"/>
<comment type="pathway">
    <text evidence="1">Protein modification; protein glycosylation.</text>
</comment>
<organism evidence="10 11">
    <name type="scientific">Prochlorococcus marinus str. MIT 9314</name>
    <dbReference type="NCBI Taxonomy" id="167548"/>
    <lineage>
        <taxon>Bacteria</taxon>
        <taxon>Bacillati</taxon>
        <taxon>Cyanobacteriota</taxon>
        <taxon>Cyanophyceae</taxon>
        <taxon>Synechococcales</taxon>
        <taxon>Prochlorococcaceae</taxon>
        <taxon>Prochlorococcus</taxon>
    </lineage>
</organism>
<dbReference type="GO" id="GO:0097363">
    <property type="term" value="F:protein O-acetylglucosaminyltransferase activity"/>
    <property type="evidence" value="ECO:0007669"/>
    <property type="project" value="UniProtKB-EC"/>
</dbReference>
<dbReference type="Pfam" id="PF13181">
    <property type="entry name" value="TPR_8"/>
    <property type="match status" value="1"/>
</dbReference>
<feature type="repeat" description="TPR" evidence="8">
    <location>
        <begin position="159"/>
        <end position="192"/>
    </location>
</feature>
<evidence type="ECO:0000256" key="2">
    <source>
        <dbReference type="ARBA" id="ARBA00005386"/>
    </source>
</evidence>
<dbReference type="SMART" id="SM00028">
    <property type="entry name" value="TPR"/>
    <property type="match status" value="4"/>
</dbReference>
<dbReference type="AlphaFoldDB" id="A0A0A2AF04"/>
<feature type="repeat" description="TPR" evidence="8">
    <location>
        <begin position="56"/>
        <end position="89"/>
    </location>
</feature>
<keyword evidence="7 8" id="KW-0802">TPR repeat</keyword>